<evidence type="ECO:0000256" key="2">
    <source>
        <dbReference type="ARBA" id="ARBA00022884"/>
    </source>
</evidence>
<evidence type="ECO:0000256" key="5">
    <source>
        <dbReference type="SAM" id="MobiDB-lite"/>
    </source>
</evidence>
<feature type="compositionally biased region" description="Acidic residues" evidence="5">
    <location>
        <begin position="124"/>
        <end position="137"/>
    </location>
</feature>
<evidence type="ECO:0000313" key="7">
    <source>
        <dbReference type="EMBL" id="KAG2182767.1"/>
    </source>
</evidence>
<evidence type="ECO:0000313" key="8">
    <source>
        <dbReference type="Proteomes" id="UP000612746"/>
    </source>
</evidence>
<comment type="caution">
    <text evidence="7">The sequence shown here is derived from an EMBL/GenBank/DDBJ whole genome shotgun (WGS) entry which is preliminary data.</text>
</comment>
<dbReference type="PANTHER" id="PTHR46754">
    <property type="entry name" value="MKI67 FHA DOMAIN-INTERACTING NUCLEOLAR PHOSPHOPROTEIN"/>
    <property type="match status" value="1"/>
</dbReference>
<dbReference type="SUPFAM" id="SSF54928">
    <property type="entry name" value="RNA-binding domain, RBD"/>
    <property type="match status" value="1"/>
</dbReference>
<feature type="compositionally biased region" description="Basic and acidic residues" evidence="5">
    <location>
        <begin position="94"/>
        <end position="103"/>
    </location>
</feature>
<dbReference type="OrthoDB" id="21467at2759"/>
<keyword evidence="3" id="KW-0539">Nucleus</keyword>
<comment type="subcellular location">
    <subcellularLocation>
        <location evidence="1">Nucleus</location>
        <location evidence="1">Nucleolus</location>
    </subcellularLocation>
</comment>
<evidence type="ECO:0000259" key="6">
    <source>
        <dbReference type="PROSITE" id="PS50102"/>
    </source>
</evidence>
<keyword evidence="8" id="KW-1185">Reference proteome</keyword>
<protein>
    <recommendedName>
        <fullName evidence="6">RRM domain-containing protein</fullName>
    </recommendedName>
</protein>
<feature type="compositionally biased region" description="Low complexity" evidence="5">
    <location>
        <begin position="27"/>
        <end position="41"/>
    </location>
</feature>
<feature type="domain" description="RRM" evidence="6">
    <location>
        <begin position="174"/>
        <end position="252"/>
    </location>
</feature>
<evidence type="ECO:0000256" key="3">
    <source>
        <dbReference type="ARBA" id="ARBA00023242"/>
    </source>
</evidence>
<evidence type="ECO:0000256" key="1">
    <source>
        <dbReference type="ARBA" id="ARBA00004604"/>
    </source>
</evidence>
<gene>
    <name evidence="7" type="ORF">INT44_005747</name>
</gene>
<dbReference type="PROSITE" id="PS50102">
    <property type="entry name" value="RRM"/>
    <property type="match status" value="1"/>
</dbReference>
<dbReference type="AlphaFoldDB" id="A0A8H7UIB4"/>
<dbReference type="InterPro" id="IPR035979">
    <property type="entry name" value="RBD_domain_sf"/>
</dbReference>
<accession>A0A8H7UIB4</accession>
<dbReference type="Gene3D" id="3.30.70.330">
    <property type="match status" value="1"/>
</dbReference>
<feature type="compositionally biased region" description="Acidic residues" evidence="5">
    <location>
        <begin position="79"/>
        <end position="93"/>
    </location>
</feature>
<dbReference type="GO" id="GO:0005730">
    <property type="term" value="C:nucleolus"/>
    <property type="evidence" value="ECO:0007669"/>
    <property type="project" value="UniProtKB-SubCell"/>
</dbReference>
<dbReference type="GO" id="GO:0003723">
    <property type="term" value="F:RNA binding"/>
    <property type="evidence" value="ECO:0007669"/>
    <property type="project" value="UniProtKB-UniRule"/>
</dbReference>
<feature type="region of interest" description="Disordered" evidence="5">
    <location>
        <begin position="54"/>
        <end position="146"/>
    </location>
</feature>
<dbReference type="Pfam" id="PF00076">
    <property type="entry name" value="RRM_1"/>
    <property type="match status" value="1"/>
</dbReference>
<keyword evidence="2 4" id="KW-0694">RNA-binding</keyword>
<feature type="region of interest" description="Disordered" evidence="5">
    <location>
        <begin position="1"/>
        <end position="41"/>
    </location>
</feature>
<feature type="compositionally biased region" description="Acidic residues" evidence="5">
    <location>
        <begin position="59"/>
        <end position="68"/>
    </location>
</feature>
<dbReference type="SMART" id="SM00360">
    <property type="entry name" value="RRM"/>
    <property type="match status" value="1"/>
</dbReference>
<organism evidence="7 8">
    <name type="scientific">Umbelopsis vinacea</name>
    <dbReference type="NCBI Taxonomy" id="44442"/>
    <lineage>
        <taxon>Eukaryota</taxon>
        <taxon>Fungi</taxon>
        <taxon>Fungi incertae sedis</taxon>
        <taxon>Mucoromycota</taxon>
        <taxon>Mucoromycotina</taxon>
        <taxon>Umbelopsidomycetes</taxon>
        <taxon>Umbelopsidales</taxon>
        <taxon>Umbelopsidaceae</taxon>
        <taxon>Umbelopsis</taxon>
    </lineage>
</organism>
<dbReference type="InterPro" id="IPR000504">
    <property type="entry name" value="RRM_dom"/>
</dbReference>
<evidence type="ECO:0000256" key="4">
    <source>
        <dbReference type="PROSITE-ProRule" id="PRU00176"/>
    </source>
</evidence>
<sequence>MPRPATRASTRSSAAKSAPVKAEKAKPQTAQAAKRKAPAPAAAKVVKKAKAQKVVEKVEESEDVEQEESAFAKEVNAISDDEDSSADEHDLENDEKAIQKDQATEEATEADEAPDHEILAGIDSSDDDGDSSDEEGKEDTFQSGKDVISLGSKKDKELKTKTASVQKASSDKPGVIYLGRIPHGFYEEQMQAYFSQFGDVTRLRMSRNRKTGKSKHFAFVEFNSADVATIVAETMNNYLLYGHLLKCEVVPEEKLHPKLWNGANRKFKAIPWAKVAREQQNKPKTHDQREKLVKKLLTKDQKKREKLAEMGIEYDFSGYEAEVKPTATHVKF</sequence>
<proteinExistence type="predicted"/>
<feature type="compositionally biased region" description="Low complexity" evidence="5">
    <location>
        <begin position="1"/>
        <end position="19"/>
    </location>
</feature>
<name>A0A8H7UIB4_9FUNG</name>
<dbReference type="EMBL" id="JAEPRA010000007">
    <property type="protein sequence ID" value="KAG2182767.1"/>
    <property type="molecule type" value="Genomic_DNA"/>
</dbReference>
<reference evidence="7" key="1">
    <citation type="submission" date="2020-12" db="EMBL/GenBank/DDBJ databases">
        <title>Metabolic potential, ecology and presence of endohyphal bacteria is reflected in genomic diversity of Mucoromycotina.</title>
        <authorList>
            <person name="Muszewska A."/>
            <person name="Okrasinska A."/>
            <person name="Steczkiewicz K."/>
            <person name="Drgas O."/>
            <person name="Orlowska M."/>
            <person name="Perlinska-Lenart U."/>
            <person name="Aleksandrzak-Piekarczyk T."/>
            <person name="Szatraj K."/>
            <person name="Zielenkiewicz U."/>
            <person name="Pilsyk S."/>
            <person name="Malc E."/>
            <person name="Mieczkowski P."/>
            <person name="Kruszewska J.S."/>
            <person name="Biernat P."/>
            <person name="Pawlowska J."/>
        </authorList>
    </citation>
    <scope>NUCLEOTIDE SEQUENCE</scope>
    <source>
        <strain evidence="7">WA0000051536</strain>
    </source>
</reference>
<dbReference type="Proteomes" id="UP000612746">
    <property type="component" value="Unassembled WGS sequence"/>
</dbReference>
<dbReference type="CDD" id="cd12307">
    <property type="entry name" value="RRM_NIFK_like"/>
    <property type="match status" value="1"/>
</dbReference>
<dbReference type="InterPro" id="IPR012677">
    <property type="entry name" value="Nucleotide-bd_a/b_plait_sf"/>
</dbReference>